<evidence type="ECO:0000313" key="1">
    <source>
        <dbReference type="EMBL" id="GFY19742.1"/>
    </source>
</evidence>
<dbReference type="AlphaFoldDB" id="A0A8X6STJ0"/>
<accession>A0A8X6STJ0</accession>
<name>A0A8X6STJ0_TRICX</name>
<dbReference type="GO" id="GO:0003676">
    <property type="term" value="F:nucleic acid binding"/>
    <property type="evidence" value="ECO:0007669"/>
    <property type="project" value="InterPro"/>
</dbReference>
<protein>
    <recommendedName>
        <fullName evidence="3">Tc1-like transposase DDE domain-containing protein</fullName>
    </recommendedName>
</protein>
<keyword evidence="2" id="KW-1185">Reference proteome</keyword>
<evidence type="ECO:0000313" key="2">
    <source>
        <dbReference type="Proteomes" id="UP000887159"/>
    </source>
</evidence>
<dbReference type="Gene3D" id="3.30.420.10">
    <property type="entry name" value="Ribonuclease H-like superfamily/Ribonuclease H"/>
    <property type="match status" value="1"/>
</dbReference>
<dbReference type="EMBL" id="BMAU01021353">
    <property type="protein sequence ID" value="GFY19742.1"/>
    <property type="molecule type" value="Genomic_DNA"/>
</dbReference>
<organism evidence="1 2">
    <name type="scientific">Trichonephila clavipes</name>
    <name type="common">Golden silk orbweaver</name>
    <name type="synonym">Nephila clavipes</name>
    <dbReference type="NCBI Taxonomy" id="2585209"/>
    <lineage>
        <taxon>Eukaryota</taxon>
        <taxon>Metazoa</taxon>
        <taxon>Ecdysozoa</taxon>
        <taxon>Arthropoda</taxon>
        <taxon>Chelicerata</taxon>
        <taxon>Arachnida</taxon>
        <taxon>Araneae</taxon>
        <taxon>Araneomorphae</taxon>
        <taxon>Entelegynae</taxon>
        <taxon>Araneoidea</taxon>
        <taxon>Nephilidae</taxon>
        <taxon>Trichonephila</taxon>
    </lineage>
</organism>
<dbReference type="InterPro" id="IPR036397">
    <property type="entry name" value="RNaseH_sf"/>
</dbReference>
<gene>
    <name evidence="1" type="ORF">TNCV_4649141</name>
</gene>
<reference evidence="1" key="1">
    <citation type="submission" date="2020-08" db="EMBL/GenBank/DDBJ databases">
        <title>Multicomponent nature underlies the extraordinary mechanical properties of spider dragline silk.</title>
        <authorList>
            <person name="Kono N."/>
            <person name="Nakamura H."/>
            <person name="Mori M."/>
            <person name="Yoshida Y."/>
            <person name="Ohtoshi R."/>
            <person name="Malay A.D."/>
            <person name="Moran D.A.P."/>
            <person name="Tomita M."/>
            <person name="Numata K."/>
            <person name="Arakawa K."/>
        </authorList>
    </citation>
    <scope>NUCLEOTIDE SEQUENCE</scope>
</reference>
<sequence length="98" mass="10998">MTCGSIFLLALQNPTFHQDNAQPHFVGIVRNFLDTENVQLLSWPAHSLDLLSIENVWSMVAERHGSSPKTVTTLDELWNRVKAALAFVPVHAIQSLFD</sequence>
<comment type="caution">
    <text evidence="1">The sequence shown here is derived from an EMBL/GenBank/DDBJ whole genome shotgun (WGS) entry which is preliminary data.</text>
</comment>
<dbReference type="Proteomes" id="UP000887159">
    <property type="component" value="Unassembled WGS sequence"/>
</dbReference>
<evidence type="ECO:0008006" key="3">
    <source>
        <dbReference type="Google" id="ProtNLM"/>
    </source>
</evidence>
<proteinExistence type="predicted"/>